<dbReference type="PANTHER" id="PTHR30055">
    <property type="entry name" value="HTH-TYPE TRANSCRIPTIONAL REGULATOR RUTR"/>
    <property type="match status" value="1"/>
</dbReference>
<evidence type="ECO:0000256" key="1">
    <source>
        <dbReference type="ARBA" id="ARBA00022491"/>
    </source>
</evidence>
<protein>
    <submittedName>
        <fullName evidence="7">TetR/AcrR family transcriptional regulator</fullName>
    </submittedName>
</protein>
<evidence type="ECO:0000256" key="2">
    <source>
        <dbReference type="ARBA" id="ARBA00023015"/>
    </source>
</evidence>
<evidence type="ECO:0000256" key="3">
    <source>
        <dbReference type="ARBA" id="ARBA00023125"/>
    </source>
</evidence>
<dbReference type="PANTHER" id="PTHR30055:SF234">
    <property type="entry name" value="HTH-TYPE TRANSCRIPTIONAL REGULATOR BETI"/>
    <property type="match status" value="1"/>
</dbReference>
<feature type="DNA-binding region" description="H-T-H motif" evidence="5">
    <location>
        <begin position="42"/>
        <end position="61"/>
    </location>
</feature>
<reference evidence="7" key="1">
    <citation type="journal article" date="2022" name="Front. Microbiol.">
        <title>Mirubactin C rescues the lethal effect of cell wall biosynthesis mutations in Bacillus subtilis.</title>
        <authorList>
            <person name="Kepplinger B."/>
            <person name="Wen X."/>
            <person name="Tyler A.R."/>
            <person name="Kim B.Y."/>
            <person name="Brown J."/>
            <person name="Banks P."/>
            <person name="Dashti Y."/>
            <person name="Mackenzie E.S."/>
            <person name="Wills C."/>
            <person name="Kawai Y."/>
            <person name="Waldron K.J."/>
            <person name="Allenby N.E.E."/>
            <person name="Wu L.J."/>
            <person name="Hall M.J."/>
            <person name="Errington J."/>
        </authorList>
    </citation>
    <scope>NUCLEOTIDE SEQUENCE</scope>
    <source>
        <strain evidence="7">MDA8-470</strain>
    </source>
</reference>
<evidence type="ECO:0000313" key="8">
    <source>
        <dbReference type="Proteomes" id="UP001164963"/>
    </source>
</evidence>
<dbReference type="Proteomes" id="UP001164963">
    <property type="component" value="Chromosome"/>
</dbReference>
<keyword evidence="8" id="KW-1185">Reference proteome</keyword>
<dbReference type="Pfam" id="PF13977">
    <property type="entry name" value="TetR_C_6"/>
    <property type="match status" value="1"/>
</dbReference>
<dbReference type="RefSeq" id="WP_265538443.1">
    <property type="nucleotide sequence ID" value="NZ_CP098740.1"/>
</dbReference>
<keyword evidence="4" id="KW-0804">Transcription</keyword>
<evidence type="ECO:0000256" key="5">
    <source>
        <dbReference type="PROSITE-ProRule" id="PRU00335"/>
    </source>
</evidence>
<accession>A0ABY6PKP1</accession>
<dbReference type="InterPro" id="IPR036271">
    <property type="entry name" value="Tet_transcr_reg_TetR-rel_C_sf"/>
</dbReference>
<keyword evidence="3 5" id="KW-0238">DNA-binding</keyword>
<dbReference type="Gene3D" id="1.10.357.10">
    <property type="entry name" value="Tetracycline Repressor, domain 2"/>
    <property type="match status" value="1"/>
</dbReference>
<dbReference type="Pfam" id="PF00440">
    <property type="entry name" value="TetR_N"/>
    <property type="match status" value="1"/>
</dbReference>
<evidence type="ECO:0000256" key="4">
    <source>
        <dbReference type="ARBA" id="ARBA00023163"/>
    </source>
</evidence>
<organism evidence="7 8">
    <name type="scientific">Streptomyces drozdowiczii</name>
    <dbReference type="NCBI Taxonomy" id="202862"/>
    <lineage>
        <taxon>Bacteria</taxon>
        <taxon>Bacillati</taxon>
        <taxon>Actinomycetota</taxon>
        <taxon>Actinomycetes</taxon>
        <taxon>Kitasatosporales</taxon>
        <taxon>Streptomycetaceae</taxon>
        <taxon>Streptomyces</taxon>
    </lineage>
</organism>
<dbReference type="InterPro" id="IPR009057">
    <property type="entry name" value="Homeodomain-like_sf"/>
</dbReference>
<sequence length="206" mass="22204">MSAGESKGSGSSGGYAKGRARREQIVATAAEVYGDVGYRGASLREIAKRAGISHVGLMYYFPSREALLAAVLERRDEEEAARSAPVVSSPRDAMLHLLDLAGRNAGHAGMVELYVRLAAEATPGDHPAHGYFERHYEMVRSYAHRALEELAVQGALRDGVDARTAAVGLVALMDGLQVQWLTSPDEVDMAGVLRAFVQQLLKEPLE</sequence>
<dbReference type="InterPro" id="IPR050109">
    <property type="entry name" value="HTH-type_TetR-like_transc_reg"/>
</dbReference>
<dbReference type="InterPro" id="IPR001647">
    <property type="entry name" value="HTH_TetR"/>
</dbReference>
<keyword evidence="2" id="KW-0805">Transcription regulation</keyword>
<name>A0ABY6PKP1_9ACTN</name>
<dbReference type="SUPFAM" id="SSF48498">
    <property type="entry name" value="Tetracyclin repressor-like, C-terminal domain"/>
    <property type="match status" value="1"/>
</dbReference>
<keyword evidence="1" id="KW-0678">Repressor</keyword>
<feature type="domain" description="HTH tetR-type" evidence="6">
    <location>
        <begin position="19"/>
        <end position="79"/>
    </location>
</feature>
<dbReference type="PRINTS" id="PR00455">
    <property type="entry name" value="HTHTETR"/>
</dbReference>
<dbReference type="PROSITE" id="PS50977">
    <property type="entry name" value="HTH_TETR_2"/>
    <property type="match status" value="1"/>
</dbReference>
<evidence type="ECO:0000259" key="6">
    <source>
        <dbReference type="PROSITE" id="PS50977"/>
    </source>
</evidence>
<dbReference type="InterPro" id="IPR039538">
    <property type="entry name" value="BetI_C"/>
</dbReference>
<evidence type="ECO:0000313" key="7">
    <source>
        <dbReference type="EMBL" id="UZK52813.1"/>
    </source>
</evidence>
<gene>
    <name evidence="7" type="ORF">NEH16_00635</name>
</gene>
<proteinExistence type="predicted"/>
<dbReference type="SUPFAM" id="SSF46689">
    <property type="entry name" value="Homeodomain-like"/>
    <property type="match status" value="1"/>
</dbReference>
<dbReference type="EMBL" id="CP098740">
    <property type="protein sequence ID" value="UZK52813.1"/>
    <property type="molecule type" value="Genomic_DNA"/>
</dbReference>